<evidence type="ECO:0000313" key="8">
    <source>
        <dbReference type="EMBL" id="KAG6528560.1"/>
    </source>
</evidence>
<sequence>MSSELGGIARRWRRLQGEDGWKGLLEPLDADLRRSLVLYGELDQALYDGFIHERKSRFAGAPRYARRGLLEKSALTQGQAGTYRVTRYLYAMSGLRLPESLIVTSLVPDAWTKASNFMGYVAVATDEGAAALGRRDVVVTWRGTQLPLEWVNNLDFTLVPAPEVLGTSEPRVHRGWLSLYTSADPTSPYNKTSARQQVLEEVRRLVDEYKDEQMSITVSGHSLGAAIATLNSIDIVKNGINRPSSSSSSSSSSFSYPVSAFVFASPRAGDLQFKQLFTQQSDLHLLRVHNVPDIVPKYPISPYVDVGVELLINTLFSTYLKQPGNVDAWHDLECYLHGVAGVQNGRNPSFKLAIDRDIALVNKGTNALRNDFLVPGSWWVPKNNSMVKDADGHWKLEDHEEDDDA</sequence>
<proteinExistence type="inferred from homology"/>
<evidence type="ECO:0000256" key="5">
    <source>
        <dbReference type="ARBA" id="ARBA00023098"/>
    </source>
</evidence>
<evidence type="ECO:0000256" key="3">
    <source>
        <dbReference type="ARBA" id="ARBA00022801"/>
    </source>
</evidence>
<comment type="similarity">
    <text evidence="2 6">Belongs to the AB hydrolase superfamily. Lipase family.</text>
</comment>
<evidence type="ECO:0000256" key="4">
    <source>
        <dbReference type="ARBA" id="ARBA00022963"/>
    </source>
</evidence>
<dbReference type="InterPro" id="IPR002921">
    <property type="entry name" value="Fungal_lipase-type"/>
</dbReference>
<dbReference type="PANTHER" id="PTHR31828">
    <property type="entry name" value="PHOSPHOLIPASE A1-IIGAMMA"/>
    <property type="match status" value="1"/>
</dbReference>
<dbReference type="Proteomes" id="UP000734854">
    <property type="component" value="Unassembled WGS sequence"/>
</dbReference>
<dbReference type="OrthoDB" id="438440at2759"/>
<evidence type="ECO:0000313" key="9">
    <source>
        <dbReference type="Proteomes" id="UP000734854"/>
    </source>
</evidence>
<dbReference type="PANTHER" id="PTHR31828:SF1">
    <property type="entry name" value="PHOSPHOLIPASE A1-IIGAMMA"/>
    <property type="match status" value="1"/>
</dbReference>
<feature type="domain" description="Fungal lipase-type" evidence="7">
    <location>
        <begin position="138"/>
        <end position="300"/>
    </location>
</feature>
<evidence type="ECO:0000256" key="2">
    <source>
        <dbReference type="ARBA" id="ARBA00010701"/>
    </source>
</evidence>
<dbReference type="FunFam" id="3.40.50.1820:FF:000065">
    <property type="entry name" value="Phospholipase A1-II 3"/>
    <property type="match status" value="1"/>
</dbReference>
<dbReference type="EC" id="3.1.1.-" evidence="6"/>
<keyword evidence="3 6" id="KW-0378">Hydrolase</keyword>
<protein>
    <recommendedName>
        <fullName evidence="6">Phospholipase A1</fullName>
        <ecNumber evidence="6">3.1.1.-</ecNumber>
    </recommendedName>
</protein>
<dbReference type="GO" id="GO:0005737">
    <property type="term" value="C:cytoplasm"/>
    <property type="evidence" value="ECO:0007669"/>
    <property type="project" value="UniProtKB-ARBA"/>
</dbReference>
<organism evidence="8 9">
    <name type="scientific">Zingiber officinale</name>
    <name type="common">Ginger</name>
    <name type="synonym">Amomum zingiber</name>
    <dbReference type="NCBI Taxonomy" id="94328"/>
    <lineage>
        <taxon>Eukaryota</taxon>
        <taxon>Viridiplantae</taxon>
        <taxon>Streptophyta</taxon>
        <taxon>Embryophyta</taxon>
        <taxon>Tracheophyta</taxon>
        <taxon>Spermatophyta</taxon>
        <taxon>Magnoliopsida</taxon>
        <taxon>Liliopsida</taxon>
        <taxon>Zingiberales</taxon>
        <taxon>Zingiberaceae</taxon>
        <taxon>Zingiber</taxon>
    </lineage>
</organism>
<dbReference type="EMBL" id="JACMSC010000003">
    <property type="protein sequence ID" value="KAG6528560.1"/>
    <property type="molecule type" value="Genomic_DNA"/>
</dbReference>
<evidence type="ECO:0000259" key="7">
    <source>
        <dbReference type="Pfam" id="PF01764"/>
    </source>
</evidence>
<dbReference type="InterPro" id="IPR033556">
    <property type="entry name" value="PLA"/>
</dbReference>
<dbReference type="Pfam" id="PF01764">
    <property type="entry name" value="Lipase_3"/>
    <property type="match status" value="1"/>
</dbReference>
<name>A0A8J5LPJ5_ZINOF</name>
<dbReference type="GO" id="GO:0008970">
    <property type="term" value="F:phospholipase A1 activity"/>
    <property type="evidence" value="ECO:0007669"/>
    <property type="project" value="UniProtKB-UniRule"/>
</dbReference>
<gene>
    <name evidence="8" type="ORF">ZIOFF_010738</name>
</gene>
<accession>A0A8J5LPJ5</accession>
<reference evidence="8 9" key="1">
    <citation type="submission" date="2020-08" db="EMBL/GenBank/DDBJ databases">
        <title>Plant Genome Project.</title>
        <authorList>
            <person name="Zhang R.-G."/>
        </authorList>
    </citation>
    <scope>NUCLEOTIDE SEQUENCE [LARGE SCALE GENOMIC DNA]</scope>
    <source>
        <tissue evidence="8">Rhizome</tissue>
    </source>
</reference>
<dbReference type="CDD" id="cd00519">
    <property type="entry name" value="Lipase_3"/>
    <property type="match status" value="1"/>
</dbReference>
<evidence type="ECO:0000256" key="6">
    <source>
        <dbReference type="RuleBase" id="RU367093"/>
    </source>
</evidence>
<keyword evidence="9" id="KW-1185">Reference proteome</keyword>
<dbReference type="GO" id="GO:0016042">
    <property type="term" value="P:lipid catabolic process"/>
    <property type="evidence" value="ECO:0007669"/>
    <property type="project" value="UniProtKB-UniRule"/>
</dbReference>
<comment type="function">
    <text evidence="1 6">Acylhydrolase that catalyzes the hydrolysis of phospholipids at the sn-1 position.</text>
</comment>
<comment type="caution">
    <text evidence="8">The sequence shown here is derived from an EMBL/GenBank/DDBJ whole genome shotgun (WGS) entry which is preliminary data.</text>
</comment>
<keyword evidence="5 6" id="KW-0443">Lipid metabolism</keyword>
<evidence type="ECO:0000256" key="1">
    <source>
        <dbReference type="ARBA" id="ARBA00003523"/>
    </source>
</evidence>
<keyword evidence="4 6" id="KW-0442">Lipid degradation</keyword>
<dbReference type="AlphaFoldDB" id="A0A8J5LPJ5"/>